<sequence length="329" mass="34657">MEIDRSAALVASGADRPVAELLALPRLTRALLATAVLFRPSQDVAELLAGLAGPAGQPALAELWRLLAAVRPASELDAVLQILMNRGQAEDAEGIVDALLTFEPAARVGELLEASPWPYGPVFWPEAAGLIARATMGSGSTAVLIGNLLDAGHGRAAELLLDEFATTEASASDAVRLLVRLAAERVGPEVRDRLTEGFCERRPSEDVAHFLHLLGRRTRQLGEDLARAVAVAAETRRADLDTIRSVLTAEGNEKVLRRIAVATGELPPDAPPTRAGSARSADLQPLGLRPTGPRPGEGGVSCPGGRPSSRVRGGRRPRRRRGVVRGVGG</sequence>
<dbReference type="EMBL" id="CP163445">
    <property type="protein sequence ID" value="XDQ82319.1"/>
    <property type="molecule type" value="Genomic_DNA"/>
</dbReference>
<reference evidence="2" key="1">
    <citation type="submission" date="2024-07" db="EMBL/GenBank/DDBJ databases">
        <authorList>
            <person name="Yu S.T."/>
        </authorList>
    </citation>
    <scope>NUCLEOTIDE SEQUENCE</scope>
    <source>
        <strain evidence="2">Y1</strain>
    </source>
</reference>
<protein>
    <submittedName>
        <fullName evidence="2">Uncharacterized protein</fullName>
    </submittedName>
</protein>
<gene>
    <name evidence="2" type="ORF">AB2U05_29475</name>
</gene>
<feature type="compositionally biased region" description="Basic residues" evidence="1">
    <location>
        <begin position="312"/>
        <end position="323"/>
    </location>
</feature>
<name>A0AB39TT87_9ACTN</name>
<feature type="region of interest" description="Disordered" evidence="1">
    <location>
        <begin position="263"/>
        <end position="329"/>
    </location>
</feature>
<accession>A0AB39TT87</accession>
<dbReference type="AlphaFoldDB" id="A0AB39TT87"/>
<proteinExistence type="predicted"/>
<evidence type="ECO:0000256" key="1">
    <source>
        <dbReference type="SAM" id="MobiDB-lite"/>
    </source>
</evidence>
<dbReference type="RefSeq" id="WP_369184731.1">
    <property type="nucleotide sequence ID" value="NZ_CP163445.1"/>
</dbReference>
<organism evidence="2">
    <name type="scientific">Streptomyces sp. Y1</name>
    <dbReference type="NCBI Taxonomy" id="3238634"/>
    <lineage>
        <taxon>Bacteria</taxon>
        <taxon>Bacillati</taxon>
        <taxon>Actinomycetota</taxon>
        <taxon>Actinomycetes</taxon>
        <taxon>Kitasatosporales</taxon>
        <taxon>Streptomycetaceae</taxon>
        <taxon>Streptomyces</taxon>
    </lineage>
</organism>
<evidence type="ECO:0000313" key="2">
    <source>
        <dbReference type="EMBL" id="XDQ82319.1"/>
    </source>
</evidence>